<keyword evidence="6 7" id="KW-0408">Iron</keyword>
<feature type="binding site" evidence="7">
    <location>
        <position position="166"/>
    </location>
    <ligand>
        <name>2-oxoglutarate</name>
        <dbReference type="ChEBI" id="CHEBI:16810"/>
    </ligand>
</feature>
<comment type="cofactor">
    <cofactor evidence="1 7">
        <name>L-ascorbate</name>
        <dbReference type="ChEBI" id="CHEBI:38290"/>
    </cofactor>
</comment>
<dbReference type="PANTHER" id="PTHR41536">
    <property type="entry name" value="PKHD-TYPE HYDROXYLASE YBIX"/>
    <property type="match status" value="1"/>
</dbReference>
<reference evidence="9 10" key="1">
    <citation type="submission" date="2019-07" db="EMBL/GenBank/DDBJ databases">
        <title>Genomes of sea-ice associated Colwellia species.</title>
        <authorList>
            <person name="Bowman J.P."/>
        </authorList>
    </citation>
    <scope>NUCLEOTIDE SEQUENCE [LARGE SCALE GENOMIC DNA]</scope>
    <source>
        <strain evidence="9 10">ACAM 459</strain>
    </source>
</reference>
<dbReference type="Pfam" id="PF18331">
    <property type="entry name" value="PKHD_C"/>
    <property type="match status" value="1"/>
</dbReference>
<dbReference type="OrthoDB" id="9812472at2"/>
<feature type="binding site" evidence="7">
    <location>
        <position position="98"/>
    </location>
    <ligand>
        <name>Fe cation</name>
        <dbReference type="ChEBI" id="CHEBI:24875"/>
    </ligand>
</feature>
<dbReference type="InterPro" id="IPR044862">
    <property type="entry name" value="Pro_4_hyd_alph_FE2OG_OXY"/>
</dbReference>
<evidence type="ECO:0000256" key="1">
    <source>
        <dbReference type="ARBA" id="ARBA00001961"/>
    </source>
</evidence>
<evidence type="ECO:0000313" key="9">
    <source>
        <dbReference type="EMBL" id="TWX67945.1"/>
    </source>
</evidence>
<keyword evidence="3 7" id="KW-0847">Vitamin C</keyword>
<feature type="binding site" evidence="7">
    <location>
        <position position="96"/>
    </location>
    <ligand>
        <name>Fe cation</name>
        <dbReference type="ChEBI" id="CHEBI:24875"/>
    </ligand>
</feature>
<dbReference type="GO" id="GO:0006879">
    <property type="term" value="P:intracellular iron ion homeostasis"/>
    <property type="evidence" value="ECO:0007669"/>
    <property type="project" value="TreeGrafter"/>
</dbReference>
<dbReference type="Gene3D" id="4.10.860.20">
    <property type="entry name" value="Rabenosyn, Rab binding domain"/>
    <property type="match status" value="1"/>
</dbReference>
<dbReference type="InterPro" id="IPR006620">
    <property type="entry name" value="Pro_4_hyd_alph"/>
</dbReference>
<feature type="domain" description="Fe2OG dioxygenase" evidence="8">
    <location>
        <begin position="77"/>
        <end position="175"/>
    </location>
</feature>
<keyword evidence="2 7" id="KW-0479">Metal-binding</keyword>
<evidence type="ECO:0000256" key="3">
    <source>
        <dbReference type="ARBA" id="ARBA00022896"/>
    </source>
</evidence>
<organism evidence="9 10">
    <name type="scientific">Colwellia demingiae</name>
    <dbReference type="NCBI Taxonomy" id="89401"/>
    <lineage>
        <taxon>Bacteria</taxon>
        <taxon>Pseudomonadati</taxon>
        <taxon>Pseudomonadota</taxon>
        <taxon>Gammaproteobacteria</taxon>
        <taxon>Alteromonadales</taxon>
        <taxon>Colwelliaceae</taxon>
        <taxon>Colwellia</taxon>
    </lineage>
</organism>
<dbReference type="EMBL" id="VOLT01000005">
    <property type="protein sequence ID" value="TWX67945.1"/>
    <property type="molecule type" value="Genomic_DNA"/>
</dbReference>
<sequence>MITKLPQVLSEKQVASIIQLIEHGSFTSGKDTAGWHAKAVKNNLQWQGESELTEQIQTGIQGALTQHPQFTSAAYAKSMMPFIISESTLGGGYGNHIDDALMVNETVLRTDISCTLFLTPPQDYEGGELVMNLSGMEMAFKLNAGDAIIYPSTTLHRVNPVTSGSRKVALTWIESHIPQASQREILSDLDCARKDIMEYHGKTDAFDRITKTHANLLRQWAMT</sequence>
<dbReference type="Gene3D" id="2.60.120.620">
    <property type="entry name" value="q2cbj1_9rhob like domain"/>
    <property type="match status" value="1"/>
</dbReference>
<dbReference type="SMART" id="SM00702">
    <property type="entry name" value="P4Hc"/>
    <property type="match status" value="1"/>
</dbReference>
<evidence type="ECO:0000256" key="5">
    <source>
        <dbReference type="ARBA" id="ARBA00023002"/>
    </source>
</evidence>
<dbReference type="Proteomes" id="UP000321822">
    <property type="component" value="Unassembled WGS sequence"/>
</dbReference>
<evidence type="ECO:0000313" key="10">
    <source>
        <dbReference type="Proteomes" id="UP000321822"/>
    </source>
</evidence>
<dbReference type="GO" id="GO:0031418">
    <property type="term" value="F:L-ascorbic acid binding"/>
    <property type="evidence" value="ECO:0007669"/>
    <property type="project" value="UniProtKB-KW"/>
</dbReference>
<dbReference type="InterPro" id="IPR005123">
    <property type="entry name" value="Oxoglu/Fe-dep_dioxygenase_dom"/>
</dbReference>
<dbReference type="InterPro" id="IPR041097">
    <property type="entry name" value="PKHD_C"/>
</dbReference>
<dbReference type="RefSeq" id="WP_146787978.1">
    <property type="nucleotide sequence ID" value="NZ_VOLT01000005.1"/>
</dbReference>
<accession>A0A5C6QG43</accession>
<evidence type="ECO:0000256" key="4">
    <source>
        <dbReference type="ARBA" id="ARBA00022964"/>
    </source>
</evidence>
<dbReference type="Pfam" id="PF13640">
    <property type="entry name" value="2OG-FeII_Oxy_3"/>
    <property type="match status" value="1"/>
</dbReference>
<proteinExistence type="inferred from homology"/>
<evidence type="ECO:0000256" key="6">
    <source>
        <dbReference type="ARBA" id="ARBA00023004"/>
    </source>
</evidence>
<dbReference type="HAMAP" id="MF_00657">
    <property type="entry name" value="Hydroxyl_YbiX"/>
    <property type="match status" value="1"/>
</dbReference>
<comment type="cofactor">
    <cofactor evidence="7">
        <name>Fe(2+)</name>
        <dbReference type="ChEBI" id="CHEBI:29033"/>
    </cofactor>
    <text evidence="7">Binds 1 Fe(2+) ion per subunit.</text>
</comment>
<keyword evidence="4 7" id="KW-0223">Dioxygenase</keyword>
<dbReference type="NCBIfam" id="NF003975">
    <property type="entry name" value="PRK05467.1-4"/>
    <property type="match status" value="1"/>
</dbReference>
<evidence type="ECO:0000259" key="8">
    <source>
        <dbReference type="PROSITE" id="PS51471"/>
    </source>
</evidence>
<comment type="caution">
    <text evidence="9">The sequence shown here is derived from an EMBL/GenBank/DDBJ whole genome shotgun (WGS) entry which is preliminary data.</text>
</comment>
<evidence type="ECO:0000256" key="7">
    <source>
        <dbReference type="HAMAP-Rule" id="MF_00657"/>
    </source>
</evidence>
<dbReference type="PROSITE" id="PS51471">
    <property type="entry name" value="FE2OG_OXY"/>
    <property type="match status" value="1"/>
</dbReference>
<dbReference type="PANTHER" id="PTHR41536:SF1">
    <property type="entry name" value="PKHD-TYPE HYDROXYLASE YBIX"/>
    <property type="match status" value="1"/>
</dbReference>
<keyword evidence="10" id="KW-1185">Reference proteome</keyword>
<dbReference type="GO" id="GO:0005506">
    <property type="term" value="F:iron ion binding"/>
    <property type="evidence" value="ECO:0007669"/>
    <property type="project" value="UniProtKB-UniRule"/>
</dbReference>
<feature type="binding site" evidence="7">
    <location>
        <position position="156"/>
    </location>
    <ligand>
        <name>Fe cation</name>
        <dbReference type="ChEBI" id="CHEBI:24875"/>
    </ligand>
</feature>
<dbReference type="GO" id="GO:0006974">
    <property type="term" value="P:DNA damage response"/>
    <property type="evidence" value="ECO:0007669"/>
    <property type="project" value="TreeGrafter"/>
</dbReference>
<keyword evidence="5 7" id="KW-0560">Oxidoreductase</keyword>
<dbReference type="GO" id="GO:0016706">
    <property type="term" value="F:2-oxoglutarate-dependent dioxygenase activity"/>
    <property type="evidence" value="ECO:0007669"/>
    <property type="project" value="UniProtKB-UniRule"/>
</dbReference>
<dbReference type="AlphaFoldDB" id="A0A5C6QG43"/>
<evidence type="ECO:0000256" key="2">
    <source>
        <dbReference type="ARBA" id="ARBA00022723"/>
    </source>
</evidence>
<dbReference type="InterPro" id="IPR023550">
    <property type="entry name" value="PKHD_hydroxylase"/>
</dbReference>
<gene>
    <name evidence="9" type="ORF">ESZ36_11725</name>
</gene>
<dbReference type="NCBIfam" id="NF003974">
    <property type="entry name" value="PRK05467.1-3"/>
    <property type="match status" value="1"/>
</dbReference>
<name>A0A5C6QG43_9GAMM</name>
<protein>
    <submittedName>
        <fullName evidence="9">Fe2+-dependent dioxygenase</fullName>
    </submittedName>
</protein>